<dbReference type="AlphaFoldDB" id="A0A5P0YV16"/>
<evidence type="ECO:0000256" key="1">
    <source>
        <dbReference type="ARBA" id="ARBA00008775"/>
    </source>
</evidence>
<proteinExistence type="inferred from homology"/>
<feature type="compositionally biased region" description="Low complexity" evidence="2">
    <location>
        <begin position="288"/>
        <end position="301"/>
    </location>
</feature>
<dbReference type="RefSeq" id="WP_143649846.1">
    <property type="nucleotide sequence ID" value="NZ_JABJWZ010000173.1"/>
</dbReference>
<dbReference type="OrthoDB" id="56224at2"/>
<evidence type="ECO:0000313" key="9">
    <source>
        <dbReference type="Proteomes" id="UP000525686"/>
    </source>
</evidence>
<dbReference type="PANTHER" id="PTHR32097">
    <property type="entry name" value="CAMP-BINDING PROTEIN 1-RELATED"/>
    <property type="match status" value="1"/>
</dbReference>
<evidence type="ECO:0000259" key="3">
    <source>
        <dbReference type="Pfam" id="PF02342"/>
    </source>
</evidence>
<reference evidence="8 9" key="2">
    <citation type="submission" date="2020-05" db="EMBL/GenBank/DDBJ databases">
        <title>Classification of alakaliphilic streptomycetes isolated from an alkaline soil next to Lonar Crater, India and a proposal for the recognition of Streptomyces alkaliterrae sp. nov.</title>
        <authorList>
            <person name="Golinska P."/>
        </authorList>
    </citation>
    <scope>NUCLEOTIDE SEQUENCE [LARGE SCALE GENOMIC DNA]</scope>
    <source>
        <strain evidence="9">OF3</strain>
        <strain evidence="8">OF8</strain>
    </source>
</reference>
<dbReference type="InterPro" id="IPR051324">
    <property type="entry name" value="Stress/Tellurium_Resist"/>
</dbReference>
<name>A0A5P0YV16_9ACTN</name>
<feature type="domain" description="TerD" evidence="3">
    <location>
        <begin position="1"/>
        <end position="173"/>
    </location>
</feature>
<evidence type="ECO:0000313" key="4">
    <source>
        <dbReference type="EMBL" id="MBB1255155.1"/>
    </source>
</evidence>
<organism evidence="6 7">
    <name type="scientific">Streptomyces alkaliterrae</name>
    <dbReference type="NCBI Taxonomy" id="2213162"/>
    <lineage>
        <taxon>Bacteria</taxon>
        <taxon>Bacillati</taxon>
        <taxon>Actinomycetota</taxon>
        <taxon>Actinomycetes</taxon>
        <taxon>Kitasatosporales</taxon>
        <taxon>Streptomycetaceae</taxon>
        <taxon>Streptomyces</taxon>
    </lineage>
</organism>
<dbReference type="Pfam" id="PF02342">
    <property type="entry name" value="TerD"/>
    <property type="match status" value="1"/>
</dbReference>
<reference evidence="4" key="3">
    <citation type="journal article" name="Syst. Appl. Microbiol.">
        <title>Streptomyces alkaliterrae sp. nov., isolated from an alkaline soil, and emended descriptions of Streptomyces alkaliphilus, Streptomyces calidiresistens and Streptomyces durbertensis.</title>
        <authorList>
            <person name="Swiecimska M."/>
            <person name="Golinska P."/>
            <person name="Nouioui I."/>
            <person name="Wypij M."/>
            <person name="Rai M."/>
            <person name="Sangal V."/>
            <person name="Goodfellow M."/>
        </authorList>
    </citation>
    <scope>NUCLEOTIDE SEQUENCE</scope>
    <source>
        <strain evidence="4">OF3</strain>
        <strain evidence="5">OF8</strain>
    </source>
</reference>
<evidence type="ECO:0000256" key="2">
    <source>
        <dbReference type="SAM" id="MobiDB-lite"/>
    </source>
</evidence>
<dbReference type="InterPro" id="IPR003325">
    <property type="entry name" value="TerD"/>
</dbReference>
<evidence type="ECO:0000313" key="7">
    <source>
        <dbReference type="Proteomes" id="UP000320857"/>
    </source>
</evidence>
<dbReference type="Proteomes" id="UP000525686">
    <property type="component" value="Unassembled WGS sequence"/>
</dbReference>
<evidence type="ECO:0000313" key="8">
    <source>
        <dbReference type="Proteomes" id="UP000517765"/>
    </source>
</evidence>
<comment type="caution">
    <text evidence="6">The sequence shown here is derived from an EMBL/GenBank/DDBJ whole genome shotgun (WGS) entry which is preliminary data.</text>
</comment>
<evidence type="ECO:0000313" key="6">
    <source>
        <dbReference type="EMBL" id="MQS04136.1"/>
    </source>
</evidence>
<accession>A0A5P0YV16</accession>
<dbReference type="Gene3D" id="2.60.60.30">
    <property type="entry name" value="sav2460 like domains"/>
    <property type="match status" value="1"/>
</dbReference>
<feature type="compositionally biased region" description="Pro residues" evidence="2">
    <location>
        <begin position="211"/>
        <end position="230"/>
    </location>
</feature>
<dbReference type="EMBL" id="JABJXA010000176">
    <property type="protein sequence ID" value="MBB1261470.1"/>
    <property type="molecule type" value="Genomic_DNA"/>
</dbReference>
<dbReference type="Proteomes" id="UP000320857">
    <property type="component" value="Unassembled WGS sequence"/>
</dbReference>
<feature type="region of interest" description="Disordered" evidence="2">
    <location>
        <begin position="176"/>
        <end position="323"/>
    </location>
</feature>
<feature type="compositionally biased region" description="Pro residues" evidence="2">
    <location>
        <begin position="238"/>
        <end position="266"/>
    </location>
</feature>
<dbReference type="EMBL" id="VJYK02000245">
    <property type="protein sequence ID" value="MQS04136.1"/>
    <property type="molecule type" value="Genomic_DNA"/>
</dbReference>
<gene>
    <name evidence="6" type="ORF">FNX44_020130</name>
    <name evidence="4" type="ORF">H3146_17615</name>
    <name evidence="5" type="ORF">H3147_22045</name>
</gene>
<dbReference type="CDD" id="cd06974">
    <property type="entry name" value="TerD_like"/>
    <property type="match status" value="1"/>
</dbReference>
<sequence length="323" mass="33947">MTHAMTKGSNIQLYASAVRAVLRWSDGPGVPDVDASALLLGPGDRVRGDADFVFYNQPRHPSGLVRHLAKTREPEGLADTVEADLAGLDASVERVLLTASADGGTFAQVPGGLRLLLRDAAGGETIALFDMEPETGEETALICGELYRRGDGWKFRALGQGYTSGLVGLATEYGVSVDDSPEEDDATTGESAGEPSAEVPEPRAAEEEETVPPPPPEPDLPDPEPVPVPRPEPRPRPEPTPAPDPVPTPPPPPEPPQPLSPEPPHPTVAAPVAGYGYPQPPAQPPGPAYGYPPVQPVAPAYGYPPQPDPAFTLPPQGPQFVDR</sequence>
<dbReference type="EMBL" id="JABJWZ010000173">
    <property type="protein sequence ID" value="MBB1255155.1"/>
    <property type="molecule type" value="Genomic_DNA"/>
</dbReference>
<keyword evidence="7" id="KW-1185">Reference proteome</keyword>
<comment type="similarity">
    <text evidence="1">Belongs to the CAPAB/TerDEXZ family.</text>
</comment>
<evidence type="ECO:0000313" key="5">
    <source>
        <dbReference type="EMBL" id="MBB1261470.1"/>
    </source>
</evidence>
<protein>
    <submittedName>
        <fullName evidence="6">TerD family protein</fullName>
    </submittedName>
</protein>
<feature type="compositionally biased region" description="Pro residues" evidence="2">
    <location>
        <begin position="278"/>
        <end position="287"/>
    </location>
</feature>
<reference evidence="6 7" key="1">
    <citation type="submission" date="2019-10" db="EMBL/GenBank/DDBJ databases">
        <title>Streptomyces sp. nov., a novel actinobacterium isolated from alkaline environment.</title>
        <authorList>
            <person name="Golinska P."/>
        </authorList>
    </citation>
    <scope>NUCLEOTIDE SEQUENCE [LARGE SCALE GENOMIC DNA]</scope>
    <source>
        <strain evidence="6 7">OF1</strain>
    </source>
</reference>
<dbReference type="Proteomes" id="UP000517765">
    <property type="component" value="Unassembled WGS sequence"/>
</dbReference>
<dbReference type="PANTHER" id="PTHR32097:SF4">
    <property type="entry name" value="GENERAL STRESS PROTEIN 16U"/>
    <property type="match status" value="1"/>
</dbReference>